<sequence>MMDASLFSTLALRGAASLALTLMFVGCSGDSDTADPVELPDTDIEDVSEDTGPDAEPDLDSEPDTLAGPPNIDVSPIAIAFEDVRLGEEDSAIVTIRNTGESPLIVTRLAIEHFQLPGTTPQFRPGDGWADSFELAPNTYRDVTIRWEPTLYTGIGGRLIIGSDDPDTPEVIIPIQSTSAYAQAEAPRYVNFGSVSVGETATREITVYNRGFDPLNITALTSTGDEEFASQFSARALEPQLPAFLQRNDKIDLELSFTPTTEEIASGQLTIAANLPDGPDIIVELQGNGPAPCIRTSGDLDFGELLPGAETSEDIVLLNCSRDRSLTISELELTNDGGGVFSLPAPPTLPLVLGIAQTEAIAIDANLNVEQEALGQLTLTTNDPTQSEVVLQLRARPVDEPGE</sequence>
<dbReference type="InterPro" id="IPR054090">
    <property type="entry name" value="Cep192_Spd-2-like_dom"/>
</dbReference>
<evidence type="ECO:0000313" key="3">
    <source>
        <dbReference type="EMBL" id="TXD35635.1"/>
    </source>
</evidence>
<comment type="caution">
    <text evidence="3">The sequence shown here is derived from an EMBL/GenBank/DDBJ whole genome shotgun (WGS) entry which is preliminary data.</text>
</comment>
<dbReference type="Pfam" id="PF22073">
    <property type="entry name" value="Cep192_D4"/>
    <property type="match status" value="1"/>
</dbReference>
<keyword evidence="4" id="KW-1185">Reference proteome</keyword>
<reference evidence="3 4" key="1">
    <citation type="submission" date="2019-08" db="EMBL/GenBank/DDBJ databases">
        <title>Bradymonadales sp. TMQ4.</title>
        <authorList>
            <person name="Liang Q."/>
        </authorList>
    </citation>
    <scope>NUCLEOTIDE SEQUENCE [LARGE SCALE GENOMIC DNA]</scope>
    <source>
        <strain evidence="3 4">TMQ4</strain>
    </source>
</reference>
<feature type="region of interest" description="Disordered" evidence="1">
    <location>
        <begin position="33"/>
        <end position="72"/>
    </location>
</feature>
<dbReference type="OrthoDB" id="5382393at2"/>
<feature type="domain" description="Cep192/Spd-2-like" evidence="2">
    <location>
        <begin position="189"/>
        <end position="289"/>
    </location>
</feature>
<name>A0A5C6XE40_9DELT</name>
<dbReference type="AlphaFoldDB" id="A0A5C6XE40"/>
<protein>
    <submittedName>
        <fullName evidence="3">Choice-of-anchor D domain-containing protein</fullName>
    </submittedName>
</protein>
<organism evidence="3 4">
    <name type="scientific">Lujinxingia vulgaris</name>
    <dbReference type="NCBI Taxonomy" id="2600176"/>
    <lineage>
        <taxon>Bacteria</taxon>
        <taxon>Deltaproteobacteria</taxon>
        <taxon>Bradymonadales</taxon>
        <taxon>Lujinxingiaceae</taxon>
        <taxon>Lujinxingia</taxon>
    </lineage>
</organism>
<dbReference type="NCBIfam" id="NF012200">
    <property type="entry name" value="choice_anch_D"/>
    <property type="match status" value="2"/>
</dbReference>
<dbReference type="RefSeq" id="WP_146982375.1">
    <property type="nucleotide sequence ID" value="NZ_VOSM01000008.1"/>
</dbReference>
<dbReference type="Gene3D" id="2.60.40.10">
    <property type="entry name" value="Immunoglobulins"/>
    <property type="match status" value="2"/>
</dbReference>
<dbReference type="InterPro" id="IPR013783">
    <property type="entry name" value="Ig-like_fold"/>
</dbReference>
<proteinExistence type="predicted"/>
<dbReference type="EMBL" id="VOSM01000008">
    <property type="protein sequence ID" value="TXD35635.1"/>
    <property type="molecule type" value="Genomic_DNA"/>
</dbReference>
<dbReference type="Proteomes" id="UP000321412">
    <property type="component" value="Unassembled WGS sequence"/>
</dbReference>
<gene>
    <name evidence="3" type="ORF">FRC98_15620</name>
</gene>
<accession>A0A5C6XE40</accession>
<evidence type="ECO:0000256" key="1">
    <source>
        <dbReference type="SAM" id="MobiDB-lite"/>
    </source>
</evidence>
<evidence type="ECO:0000259" key="2">
    <source>
        <dbReference type="Pfam" id="PF22073"/>
    </source>
</evidence>
<feature type="compositionally biased region" description="Acidic residues" evidence="1">
    <location>
        <begin position="33"/>
        <end position="63"/>
    </location>
</feature>
<evidence type="ECO:0000313" key="4">
    <source>
        <dbReference type="Proteomes" id="UP000321412"/>
    </source>
</evidence>